<feature type="transmembrane region" description="Helical" evidence="1">
    <location>
        <begin position="97"/>
        <end position="119"/>
    </location>
</feature>
<feature type="transmembrane region" description="Helical" evidence="1">
    <location>
        <begin position="55"/>
        <end position="76"/>
    </location>
</feature>
<feature type="transmembrane region" description="Helical" evidence="1">
    <location>
        <begin position="25"/>
        <end position="43"/>
    </location>
</feature>
<name>A0A1I5URV6_9EURY</name>
<dbReference type="OrthoDB" id="350337at2157"/>
<gene>
    <name evidence="2" type="ORF">SAMN05216277_11431</name>
</gene>
<dbReference type="EMBL" id="FOXI01000014">
    <property type="protein sequence ID" value="SFP97959.1"/>
    <property type="molecule type" value="Genomic_DNA"/>
</dbReference>
<proteinExistence type="predicted"/>
<evidence type="ECO:0000256" key="1">
    <source>
        <dbReference type="SAM" id="Phobius"/>
    </source>
</evidence>
<keyword evidence="1" id="KW-0472">Membrane</keyword>
<keyword evidence="3" id="KW-1185">Reference proteome</keyword>
<reference evidence="3" key="1">
    <citation type="submission" date="2016-10" db="EMBL/GenBank/DDBJ databases">
        <authorList>
            <person name="Varghese N."/>
            <person name="Submissions S."/>
        </authorList>
    </citation>
    <scope>NUCLEOTIDE SEQUENCE [LARGE SCALE GENOMIC DNA]</scope>
    <source>
        <strain evidence="3">CGMCC 1.10329</strain>
    </source>
</reference>
<keyword evidence="1" id="KW-0812">Transmembrane</keyword>
<dbReference type="AlphaFoldDB" id="A0A1I5URV6"/>
<organism evidence="2 3">
    <name type="scientific">Halolamina pelagica</name>
    <dbReference type="NCBI Taxonomy" id="699431"/>
    <lineage>
        <taxon>Archaea</taxon>
        <taxon>Methanobacteriati</taxon>
        <taxon>Methanobacteriota</taxon>
        <taxon>Stenosarchaea group</taxon>
        <taxon>Halobacteria</taxon>
        <taxon>Halobacteriales</taxon>
        <taxon>Haloferacaceae</taxon>
    </lineage>
</organism>
<keyword evidence="1" id="KW-1133">Transmembrane helix</keyword>
<dbReference type="GeneID" id="34508920"/>
<dbReference type="RefSeq" id="WP_074879675.1">
    <property type="nucleotide sequence ID" value="NZ_FOXI01000014.1"/>
</dbReference>
<dbReference type="Proteomes" id="UP000183769">
    <property type="component" value="Unassembled WGS sequence"/>
</dbReference>
<protein>
    <submittedName>
        <fullName evidence="2">Uncharacterized protein</fullName>
    </submittedName>
</protein>
<accession>A0A1I5URV6</accession>
<evidence type="ECO:0000313" key="2">
    <source>
        <dbReference type="EMBL" id="SFP97959.1"/>
    </source>
</evidence>
<feature type="transmembrane region" description="Helical" evidence="1">
    <location>
        <begin position="131"/>
        <end position="150"/>
    </location>
</feature>
<sequence>MGTFSSIRSIPFSEFLIFGRSETKIFAIVASETVFLGATFFVAKPPFLPIPFSDSAALLITGLLTVVLAAALYVLLSGLGYQTYSAKFHSPVHILKCWAAHLAFSTVVIYIGYLLLVYPYTGSIVLQPVDIGIGAVFSTGYAISIAGIIYGEDYFSDNPNTKPEDIDQFLTAAEDLKEKPEPEIVDEPGQLIQAGDSLLTGLQTSNLEGTGDLASDLQDWLETFKQRELQGQKKMVGDLPNSDAQFSVWEDRYNAFQDLEEELREMDNSASRRVVLSVRGK</sequence>
<evidence type="ECO:0000313" key="3">
    <source>
        <dbReference type="Proteomes" id="UP000183769"/>
    </source>
</evidence>